<dbReference type="AlphaFoldDB" id="A0A0U5GYJ8"/>
<feature type="region of interest" description="Disordered" evidence="1">
    <location>
        <begin position="1"/>
        <end position="54"/>
    </location>
</feature>
<organism evidence="2 3">
    <name type="scientific">Halobacterium hubeiense</name>
    <dbReference type="NCBI Taxonomy" id="1407499"/>
    <lineage>
        <taxon>Archaea</taxon>
        <taxon>Methanobacteriati</taxon>
        <taxon>Methanobacteriota</taxon>
        <taxon>Stenosarchaea group</taxon>
        <taxon>Halobacteria</taxon>
        <taxon>Halobacteriales</taxon>
        <taxon>Halobacteriaceae</taxon>
        <taxon>Halobacterium</taxon>
    </lineage>
</organism>
<evidence type="ECO:0000313" key="2">
    <source>
        <dbReference type="EMBL" id="CQH45054.1"/>
    </source>
</evidence>
<reference evidence="3" key="1">
    <citation type="journal article" date="2016" name="Environ. Microbiol.">
        <title>The complete genome of a viable archaeum isolated from 123-million-year-old rock salt.</title>
        <authorList>
            <person name="Jaakkola S.T."/>
            <person name="Pfeiffer F."/>
            <person name="Ravantti J.J."/>
            <person name="Guo Q."/>
            <person name="Liu Y."/>
            <person name="Chen X."/>
            <person name="Ma H."/>
            <person name="Yang C."/>
            <person name="Oksanen H.M."/>
            <person name="Bamford D.H."/>
        </authorList>
    </citation>
    <scope>NUCLEOTIDE SEQUENCE</scope>
    <source>
        <strain evidence="3">JI20-1</strain>
    </source>
</reference>
<dbReference type="Proteomes" id="UP000066737">
    <property type="component" value="Chromosome I"/>
</dbReference>
<protein>
    <submittedName>
        <fullName evidence="2">Uncharacterized protein</fullName>
    </submittedName>
</protein>
<evidence type="ECO:0000313" key="3">
    <source>
        <dbReference type="Proteomes" id="UP000066737"/>
    </source>
</evidence>
<dbReference type="EMBL" id="LN831302">
    <property type="protein sequence ID" value="CQH45054.1"/>
    <property type="molecule type" value="Genomic_DNA"/>
</dbReference>
<accession>A0A0U5GYJ8</accession>
<gene>
    <name evidence="2" type="ORF">HHUB_1102</name>
</gene>
<proteinExistence type="predicted"/>
<keyword evidence="3" id="KW-1185">Reference proteome</keyword>
<name>A0A0U5GYJ8_9EURY</name>
<dbReference type="KEGG" id="hhb:Hhub_1102"/>
<evidence type="ECO:0000256" key="1">
    <source>
        <dbReference type="SAM" id="MobiDB-lite"/>
    </source>
</evidence>
<sequence>MCFNPTPSDERTSAEQAGVAAGSEAGTWTPPKRGGSRGRWPPKTAACPVLGDSV</sequence>
<dbReference type="STRING" id="1407499.HHUB_1102"/>